<gene>
    <name evidence="3" type="ORF">WJX81_007560</name>
</gene>
<sequence>MAALSSAGLQSADGSEEEPADAAQSEAGCRPRSTSSGGSDLGAEEGELELGGAAADQGKTCADSQGLATSEQSVLDDQVREGQPTPRLARDDEPATAKRSGHTASLQAPGCTVAETSAASRFGCMDLASAAPTASLPEDTPALRVCSAGAGKEDKETLTTSEDEDNWMEQCCASLAEQLHASQTAGLEMEEELAGLREAVAAAGAQARVADSRDEGWLEACCANLAEELRAAQADNAFLSDELAAARAAATLPQNPAAMAASSTGRSSAASSGGASPMAWRVGERGREAGGGGAAAEVEALQAALAAAHAGQAELEQELAGVRTEVSTAEAAGYGSELRALREALAEAAARAKAAEADAADTAERADAAEADAAEAREEVLELRDAIAQLEVALRDSEAKREGMREEKVLMEQQLQETTGELMTAERELAALSPAPASLSSFDSSGSSGLVAPGTPPQPGGSDGAGVDEGGALQEGEVAALRAENNAIMQELVAKKLELAELYEAQLKLMHLVRHEEAHALGARTPTAAAHVAVRGDLIKAKARRIW</sequence>
<evidence type="ECO:0000313" key="3">
    <source>
        <dbReference type="EMBL" id="KAK9826767.1"/>
    </source>
</evidence>
<reference evidence="3 4" key="1">
    <citation type="journal article" date="2024" name="Nat. Commun.">
        <title>Phylogenomics reveals the evolutionary origins of lichenization in chlorophyte algae.</title>
        <authorList>
            <person name="Puginier C."/>
            <person name="Libourel C."/>
            <person name="Otte J."/>
            <person name="Skaloud P."/>
            <person name="Haon M."/>
            <person name="Grisel S."/>
            <person name="Petersen M."/>
            <person name="Berrin J.G."/>
            <person name="Delaux P.M."/>
            <person name="Dal Grande F."/>
            <person name="Keller J."/>
        </authorList>
    </citation>
    <scope>NUCLEOTIDE SEQUENCE [LARGE SCALE GENOMIC DNA]</scope>
    <source>
        <strain evidence="3 4">SAG 245.80</strain>
    </source>
</reference>
<protein>
    <submittedName>
        <fullName evidence="3">Uncharacterized protein</fullName>
    </submittedName>
</protein>
<feature type="coiled-coil region" evidence="1">
    <location>
        <begin position="298"/>
        <end position="428"/>
    </location>
</feature>
<dbReference type="EMBL" id="JALJOU010000063">
    <property type="protein sequence ID" value="KAK9826767.1"/>
    <property type="molecule type" value="Genomic_DNA"/>
</dbReference>
<feature type="region of interest" description="Disordered" evidence="2">
    <location>
        <begin position="1"/>
        <end position="110"/>
    </location>
</feature>
<name>A0AAW1QZ54_9CHLO</name>
<feature type="region of interest" description="Disordered" evidence="2">
    <location>
        <begin position="257"/>
        <end position="278"/>
    </location>
</feature>
<feature type="compositionally biased region" description="Polar residues" evidence="2">
    <location>
        <begin position="62"/>
        <end position="75"/>
    </location>
</feature>
<organism evidence="3 4">
    <name type="scientific">Elliptochloris bilobata</name>
    <dbReference type="NCBI Taxonomy" id="381761"/>
    <lineage>
        <taxon>Eukaryota</taxon>
        <taxon>Viridiplantae</taxon>
        <taxon>Chlorophyta</taxon>
        <taxon>core chlorophytes</taxon>
        <taxon>Trebouxiophyceae</taxon>
        <taxon>Trebouxiophyceae incertae sedis</taxon>
        <taxon>Elliptochloris clade</taxon>
        <taxon>Elliptochloris</taxon>
    </lineage>
</organism>
<feature type="region of interest" description="Disordered" evidence="2">
    <location>
        <begin position="435"/>
        <end position="470"/>
    </location>
</feature>
<comment type="caution">
    <text evidence="3">The sequence shown here is derived from an EMBL/GenBank/DDBJ whole genome shotgun (WGS) entry which is preliminary data.</text>
</comment>
<keyword evidence="1" id="KW-0175">Coiled coil</keyword>
<dbReference type="Proteomes" id="UP001445335">
    <property type="component" value="Unassembled WGS sequence"/>
</dbReference>
<feature type="coiled-coil region" evidence="1">
    <location>
        <begin position="222"/>
        <end position="249"/>
    </location>
</feature>
<accession>A0AAW1QZ54</accession>
<evidence type="ECO:0000256" key="1">
    <source>
        <dbReference type="SAM" id="Coils"/>
    </source>
</evidence>
<feature type="compositionally biased region" description="Low complexity" evidence="2">
    <location>
        <begin position="257"/>
        <end position="276"/>
    </location>
</feature>
<feature type="compositionally biased region" description="Low complexity" evidence="2">
    <location>
        <begin position="435"/>
        <end position="450"/>
    </location>
</feature>
<proteinExistence type="predicted"/>
<dbReference type="AlphaFoldDB" id="A0AAW1QZ54"/>
<keyword evidence="4" id="KW-1185">Reference proteome</keyword>
<evidence type="ECO:0000313" key="4">
    <source>
        <dbReference type="Proteomes" id="UP001445335"/>
    </source>
</evidence>
<evidence type="ECO:0000256" key="2">
    <source>
        <dbReference type="SAM" id="MobiDB-lite"/>
    </source>
</evidence>